<dbReference type="AlphaFoldDB" id="A0A1F6EVD8"/>
<name>A0A1F6EVD8_9BACT</name>
<accession>A0A1F6EVD8</accession>
<evidence type="ECO:0000313" key="4">
    <source>
        <dbReference type="Proteomes" id="UP000177215"/>
    </source>
</evidence>
<dbReference type="Gene3D" id="3.60.15.10">
    <property type="entry name" value="Ribonuclease Z/Hydroxyacylglutathione hydrolase-like"/>
    <property type="match status" value="1"/>
</dbReference>
<dbReference type="InterPro" id="IPR052159">
    <property type="entry name" value="Competence_DNA_uptake"/>
</dbReference>
<dbReference type="InterPro" id="IPR001279">
    <property type="entry name" value="Metallo-B-lactamas"/>
</dbReference>
<keyword evidence="1" id="KW-0472">Membrane</keyword>
<evidence type="ECO:0000256" key="1">
    <source>
        <dbReference type="SAM" id="Phobius"/>
    </source>
</evidence>
<protein>
    <recommendedName>
        <fullName evidence="2">Metallo-beta-lactamase domain-containing protein</fullName>
    </recommendedName>
</protein>
<dbReference type="PANTHER" id="PTHR30619">
    <property type="entry name" value="DNA INTERNALIZATION/COMPETENCE PROTEIN COMEC/REC2"/>
    <property type="match status" value="1"/>
</dbReference>
<dbReference type="EMBL" id="MFMC01000013">
    <property type="protein sequence ID" value="OGG77601.1"/>
    <property type="molecule type" value="Genomic_DNA"/>
</dbReference>
<dbReference type="InterPro" id="IPR036866">
    <property type="entry name" value="RibonucZ/Hydroxyglut_hydro"/>
</dbReference>
<feature type="domain" description="Metallo-beta-lactamase" evidence="2">
    <location>
        <begin position="44"/>
        <end position="239"/>
    </location>
</feature>
<sequence length="284" mass="31075">MRRSVQIQGLVVLFLFLTTLGVWYAVFREDRHGILTVSFLDVGQGDSVFIDTPSGRQVLIDGGPDRSVLRELGKILPWWDRSIDVVIATHPDADHISGLVDVLQRYRVENIFHPGVEKNTGPAESMLLSVASEGAQEIIARRGQIIDLGSGAYLEILFPDRDVSRVETNTASIVARLVYGDTAFMLTGDSPQSIEGYLVTLDGSSLHSNVLKAGHHGSKTSSSELFVGFVGPEYAVFSRGCENRYGHPHAEVVALFKRFEIPALDTCTDGTVTFVSDGQTVVRK</sequence>
<proteinExistence type="predicted"/>
<keyword evidence="1" id="KW-1133">Transmembrane helix</keyword>
<keyword evidence="1" id="KW-0812">Transmembrane</keyword>
<dbReference type="SMART" id="SM00849">
    <property type="entry name" value="Lactamase_B"/>
    <property type="match status" value="1"/>
</dbReference>
<reference evidence="3 4" key="1">
    <citation type="journal article" date="2016" name="Nat. Commun.">
        <title>Thousands of microbial genomes shed light on interconnected biogeochemical processes in an aquifer system.</title>
        <authorList>
            <person name="Anantharaman K."/>
            <person name="Brown C.T."/>
            <person name="Hug L.A."/>
            <person name="Sharon I."/>
            <person name="Castelle C.J."/>
            <person name="Probst A.J."/>
            <person name="Thomas B.C."/>
            <person name="Singh A."/>
            <person name="Wilkins M.J."/>
            <person name="Karaoz U."/>
            <person name="Brodie E.L."/>
            <person name="Williams K.H."/>
            <person name="Hubbard S.S."/>
            <person name="Banfield J.F."/>
        </authorList>
    </citation>
    <scope>NUCLEOTIDE SEQUENCE [LARGE SCALE GENOMIC DNA]</scope>
</reference>
<dbReference type="Proteomes" id="UP000177215">
    <property type="component" value="Unassembled WGS sequence"/>
</dbReference>
<evidence type="ECO:0000259" key="2">
    <source>
        <dbReference type="SMART" id="SM00849"/>
    </source>
</evidence>
<gene>
    <name evidence="3" type="ORF">A3B35_00995</name>
</gene>
<dbReference type="Pfam" id="PF00753">
    <property type="entry name" value="Lactamase_B"/>
    <property type="match status" value="1"/>
</dbReference>
<comment type="caution">
    <text evidence="3">The sequence shown here is derived from an EMBL/GenBank/DDBJ whole genome shotgun (WGS) entry which is preliminary data.</text>
</comment>
<dbReference type="SUPFAM" id="SSF56281">
    <property type="entry name" value="Metallo-hydrolase/oxidoreductase"/>
    <property type="match status" value="1"/>
</dbReference>
<feature type="transmembrane region" description="Helical" evidence="1">
    <location>
        <begin position="7"/>
        <end position="26"/>
    </location>
</feature>
<dbReference type="PANTHER" id="PTHR30619:SF7">
    <property type="entry name" value="BETA-LACTAMASE DOMAIN PROTEIN"/>
    <property type="match status" value="1"/>
</dbReference>
<dbReference type="InterPro" id="IPR035681">
    <property type="entry name" value="ComA-like_MBL"/>
</dbReference>
<organism evidence="3 4">
    <name type="scientific">Candidatus Kaiserbacteria bacterium RIFCSPLOWO2_01_FULL_54_24</name>
    <dbReference type="NCBI Taxonomy" id="1798515"/>
    <lineage>
        <taxon>Bacteria</taxon>
        <taxon>Candidatus Kaiseribacteriota</taxon>
    </lineage>
</organism>
<dbReference type="CDD" id="cd07731">
    <property type="entry name" value="ComA-like_MBL-fold"/>
    <property type="match status" value="1"/>
</dbReference>
<dbReference type="STRING" id="1798515.A3B35_00995"/>
<evidence type="ECO:0000313" key="3">
    <source>
        <dbReference type="EMBL" id="OGG77601.1"/>
    </source>
</evidence>